<dbReference type="SMART" id="SM00047">
    <property type="entry name" value="LYZ2"/>
    <property type="match status" value="1"/>
</dbReference>
<proteinExistence type="predicted"/>
<dbReference type="Pfam" id="PF01832">
    <property type="entry name" value="Glucosaminidase"/>
    <property type="match status" value="1"/>
</dbReference>
<dbReference type="GO" id="GO:0004040">
    <property type="term" value="F:amidase activity"/>
    <property type="evidence" value="ECO:0007669"/>
    <property type="project" value="InterPro"/>
</dbReference>
<dbReference type="PATRIC" id="fig|76731.3.peg.3603"/>
<dbReference type="Gene3D" id="2.10.70.40">
    <property type="entry name" value="peptidoglycan hydrolase"/>
    <property type="match status" value="1"/>
</dbReference>
<dbReference type="GO" id="GO:0071973">
    <property type="term" value="P:bacterial-type flagellum-dependent cell motility"/>
    <property type="evidence" value="ECO:0007669"/>
    <property type="project" value="TreeGrafter"/>
</dbReference>
<reference evidence="1 2" key="1">
    <citation type="submission" date="2015-12" db="EMBL/GenBank/DDBJ databases">
        <title>Complete genome of Roseateles depolymerans KCTC 42856.</title>
        <authorList>
            <person name="Kim K.M."/>
        </authorList>
    </citation>
    <scope>NUCLEOTIDE SEQUENCE [LARGE SCALE GENOMIC DNA]</scope>
    <source>
        <strain evidence="1 2">KCTC 42856</strain>
    </source>
</reference>
<dbReference type="KEGG" id="rdp:RD2015_3516"/>
<dbReference type="Proteomes" id="UP000060699">
    <property type="component" value="Chromosome"/>
</dbReference>
<keyword evidence="2" id="KW-1185">Reference proteome</keyword>
<dbReference type="Gene3D" id="1.10.530.10">
    <property type="match status" value="1"/>
</dbReference>
<dbReference type="InterPro" id="IPR002901">
    <property type="entry name" value="MGlyc_endo_b_GlcNAc-like_dom"/>
</dbReference>
<protein>
    <submittedName>
        <fullName evidence="1">Peptidoglycan hydrolase FlgJ</fullName>
    </submittedName>
</protein>
<dbReference type="STRING" id="76731.RD2015_3516"/>
<organism evidence="1 2">
    <name type="scientific">Roseateles depolymerans</name>
    <dbReference type="NCBI Taxonomy" id="76731"/>
    <lineage>
        <taxon>Bacteria</taxon>
        <taxon>Pseudomonadati</taxon>
        <taxon>Pseudomonadota</taxon>
        <taxon>Betaproteobacteria</taxon>
        <taxon>Burkholderiales</taxon>
        <taxon>Sphaerotilaceae</taxon>
        <taxon>Roseateles</taxon>
    </lineage>
</organism>
<name>A0A0U3E429_9BURK</name>
<gene>
    <name evidence="1" type="ORF">RD2015_3516</name>
</gene>
<dbReference type="AlphaFoldDB" id="A0A0U3E429"/>
<dbReference type="PANTHER" id="PTHR33308">
    <property type="entry name" value="PEPTIDOGLYCAN HYDROLASE FLGJ"/>
    <property type="match status" value="1"/>
</dbReference>
<evidence type="ECO:0000313" key="1">
    <source>
        <dbReference type="EMBL" id="ALV07973.1"/>
    </source>
</evidence>
<dbReference type="PANTHER" id="PTHR33308:SF9">
    <property type="entry name" value="PEPTIDOGLYCAN HYDROLASE FLGJ"/>
    <property type="match status" value="1"/>
</dbReference>
<accession>A0A0U3E429</accession>
<dbReference type="EMBL" id="CP013729">
    <property type="protein sequence ID" value="ALV07973.1"/>
    <property type="molecule type" value="Genomic_DNA"/>
</dbReference>
<keyword evidence="1" id="KW-0378">Hydrolase</keyword>
<evidence type="ECO:0000313" key="2">
    <source>
        <dbReference type="Proteomes" id="UP000060699"/>
    </source>
</evidence>
<sequence>MRSADLNAGEFPALPSVRGGGASSGAVRMAVGATPMTSAGADTPRFGALYQQLQREVTRYIEQGSEGGGSLSPEGAWRRQQLLAGPASSGDLKGAMLGGLAGGSALLDETVATSALRAAGVGGVPAATPAQQQAFVNEVLPLARQAADRLGVAPEVLTAQAALETGWGRSPIRRGDGSSSHNFFGIKAGSGWSGEVTVASTTEVEAGQAVSREASFRAYASPAQSFQDLASLIGGSPRYQAALGTGADARAYGQALQRGGYATDPAYADKLAAVAARVTAPSAPHPAARAATGPATASATGPTARTEGGAP</sequence>
<dbReference type="InterPro" id="IPR051056">
    <property type="entry name" value="Glycosyl_Hydrolase_73"/>
</dbReference>
<dbReference type="RefSeq" id="WP_058936009.1">
    <property type="nucleotide sequence ID" value="NZ_CP013729.1"/>
</dbReference>